<organism evidence="2 3">
    <name type="scientific">Plasmodium falciparum (isolate 7G8)</name>
    <dbReference type="NCBI Taxonomy" id="57266"/>
    <lineage>
        <taxon>Eukaryota</taxon>
        <taxon>Sar</taxon>
        <taxon>Alveolata</taxon>
        <taxon>Apicomplexa</taxon>
        <taxon>Aconoidasida</taxon>
        <taxon>Haemosporida</taxon>
        <taxon>Plasmodiidae</taxon>
        <taxon>Plasmodium</taxon>
        <taxon>Plasmodium (Laverania)</taxon>
    </lineage>
</organism>
<name>W7FHF3_PLAF8</name>
<proteinExistence type="predicted"/>
<feature type="transmembrane region" description="Helical" evidence="1">
    <location>
        <begin position="20"/>
        <end position="46"/>
    </location>
</feature>
<keyword evidence="1" id="KW-1133">Transmembrane helix</keyword>
<dbReference type="Proteomes" id="UP000030688">
    <property type="component" value="Unassembled WGS sequence"/>
</dbReference>
<dbReference type="EMBL" id="KE123632">
    <property type="protein sequence ID" value="EUR66778.1"/>
    <property type="molecule type" value="Genomic_DNA"/>
</dbReference>
<sequence length="78" mass="9490">MYTYSSYNYCIMLKYIQGDIYLFNFLSVMNYNPNIFLSFLLFFNCLCNTINNLLLSTFNICIYFVILCVYYFLNSYYL</sequence>
<accession>W7FHF3</accession>
<feature type="transmembrane region" description="Helical" evidence="1">
    <location>
        <begin position="53"/>
        <end position="73"/>
    </location>
</feature>
<evidence type="ECO:0000256" key="1">
    <source>
        <dbReference type="SAM" id="Phobius"/>
    </source>
</evidence>
<keyword evidence="1" id="KW-0812">Transmembrane</keyword>
<protein>
    <submittedName>
        <fullName evidence="2">Uncharacterized protein</fullName>
    </submittedName>
</protein>
<gene>
    <name evidence="2" type="ORF">PFBG_04358</name>
</gene>
<keyword evidence="1" id="KW-0472">Membrane</keyword>
<evidence type="ECO:0000313" key="2">
    <source>
        <dbReference type="EMBL" id="EUR66778.1"/>
    </source>
</evidence>
<reference evidence="2 3" key="2">
    <citation type="submission" date="2013-02" db="EMBL/GenBank/DDBJ databases">
        <title>The Genome Sequence of Plasmodium falciparum 7G8.</title>
        <authorList>
            <consortium name="The Broad Institute Genome Sequencing Platform"/>
            <consortium name="The Broad Institute Genome Sequencing Center for Infectious Disease"/>
            <person name="Neafsey D."/>
            <person name="Cheeseman I."/>
            <person name="Volkman S."/>
            <person name="Adams J."/>
            <person name="Walker B."/>
            <person name="Young S.K."/>
            <person name="Zeng Q."/>
            <person name="Gargeya S."/>
            <person name="Fitzgerald M."/>
            <person name="Haas B."/>
            <person name="Abouelleil A."/>
            <person name="Alvarado L."/>
            <person name="Arachchi H.M."/>
            <person name="Berlin A.M."/>
            <person name="Chapman S.B."/>
            <person name="Dewar J."/>
            <person name="Goldberg J."/>
            <person name="Griggs A."/>
            <person name="Gujja S."/>
            <person name="Hansen M."/>
            <person name="Howarth C."/>
            <person name="Imamovic A."/>
            <person name="Larimer J."/>
            <person name="McCowan C."/>
            <person name="Murphy C."/>
            <person name="Neiman D."/>
            <person name="Pearson M."/>
            <person name="Priest M."/>
            <person name="Roberts A."/>
            <person name="Saif S."/>
            <person name="Shea T."/>
            <person name="Sisk P."/>
            <person name="Sykes S."/>
            <person name="Wortman J."/>
            <person name="Nusbaum C."/>
            <person name="Birren B."/>
        </authorList>
    </citation>
    <scope>NUCLEOTIDE SEQUENCE [LARGE SCALE GENOMIC DNA]</scope>
    <source>
        <strain evidence="2 3">7G8</strain>
    </source>
</reference>
<dbReference type="AlphaFoldDB" id="W7FHF3"/>
<reference evidence="3" key="1">
    <citation type="submission" date="2007-11" db="EMBL/GenBank/DDBJ databases">
        <authorList>
            <consortium name="The Broad Institute Genome Sequencing Platform"/>
            <person name="Volkman S.K."/>
            <person name="Daily J.P."/>
            <person name="Sarr O."/>
            <person name="Ndiaye D."/>
            <person name="Ndir O."/>
            <person name="Mboup S."/>
            <person name="Lukens A."/>
            <person name="Stange-Thomann N."/>
            <person name="Mauceli E."/>
            <person name="Gnerre S."/>
            <person name="Jaffe D."/>
            <person name="Zainoun J."/>
            <person name="Wiegand R.C."/>
            <person name="Birren B."/>
            <person name="Galagan J."/>
            <person name="Lander E."/>
            <person name="Wirth D.F."/>
        </authorList>
    </citation>
    <scope>NUCLEOTIDE SEQUENCE [LARGE SCALE GENOMIC DNA]</scope>
    <source>
        <strain evidence="3">7G8</strain>
    </source>
</reference>
<evidence type="ECO:0000313" key="3">
    <source>
        <dbReference type="Proteomes" id="UP000030688"/>
    </source>
</evidence>